<sequence length="62" mass="6978">MAKCFHCDSTVGESDTMCQSCGYLWPGNPNFAHPPLTWSLKFLVLTGSKKDLGYDQDYLVEM</sequence>
<proteinExistence type="predicted"/>
<dbReference type="AlphaFoldDB" id="A0A2H0RIN5"/>
<reference evidence="1 2" key="1">
    <citation type="submission" date="2017-09" db="EMBL/GenBank/DDBJ databases">
        <title>Depth-based differentiation of microbial function through sediment-hosted aquifers and enrichment of novel symbionts in the deep terrestrial subsurface.</title>
        <authorList>
            <person name="Probst A.J."/>
            <person name="Ladd B."/>
            <person name="Jarett J.K."/>
            <person name="Geller-Mcgrath D.E."/>
            <person name="Sieber C.M."/>
            <person name="Emerson J.B."/>
            <person name="Anantharaman K."/>
            <person name="Thomas B.C."/>
            <person name="Malmstrom R."/>
            <person name="Stieglmeier M."/>
            <person name="Klingl A."/>
            <person name="Woyke T."/>
            <person name="Ryan C.M."/>
            <person name="Banfield J.F."/>
        </authorList>
    </citation>
    <scope>NUCLEOTIDE SEQUENCE [LARGE SCALE GENOMIC DNA]</scope>
    <source>
        <strain evidence="1">CG10_big_fil_rev_8_21_14_0_10_49_38</strain>
    </source>
</reference>
<gene>
    <name evidence="1" type="ORF">COV08_00725</name>
</gene>
<dbReference type="EMBL" id="PCYK01000004">
    <property type="protein sequence ID" value="PIR46276.1"/>
    <property type="molecule type" value="Genomic_DNA"/>
</dbReference>
<organism evidence="1 2">
    <name type="scientific">Candidatus Vogelbacteria bacterium CG10_big_fil_rev_8_21_14_0_10_49_38</name>
    <dbReference type="NCBI Taxonomy" id="1975043"/>
    <lineage>
        <taxon>Bacteria</taxon>
        <taxon>Candidatus Vogeliibacteriota</taxon>
    </lineage>
</organism>
<comment type="caution">
    <text evidence="1">The sequence shown here is derived from an EMBL/GenBank/DDBJ whole genome shotgun (WGS) entry which is preliminary data.</text>
</comment>
<accession>A0A2H0RIN5</accession>
<evidence type="ECO:0000313" key="1">
    <source>
        <dbReference type="EMBL" id="PIR46276.1"/>
    </source>
</evidence>
<name>A0A2H0RIN5_9BACT</name>
<protein>
    <submittedName>
        <fullName evidence="1">Uncharacterized protein</fullName>
    </submittedName>
</protein>
<evidence type="ECO:0000313" key="2">
    <source>
        <dbReference type="Proteomes" id="UP000230431"/>
    </source>
</evidence>
<dbReference type="Proteomes" id="UP000230431">
    <property type="component" value="Unassembled WGS sequence"/>
</dbReference>